<sequence>MTDPSPGAPVSRNARRERLVGLLVLGVALVLVVSSVSWFASGSTGVGIGQLVLGLVLAGVGRFLARRSSGA</sequence>
<feature type="transmembrane region" description="Helical" evidence="1">
    <location>
        <begin position="19"/>
        <end position="40"/>
    </location>
</feature>
<evidence type="ECO:0000313" key="2">
    <source>
        <dbReference type="EMBL" id="CAA9267024.1"/>
    </source>
</evidence>
<dbReference type="AlphaFoldDB" id="A0A6J4J1L9"/>
<feature type="transmembrane region" description="Helical" evidence="1">
    <location>
        <begin position="46"/>
        <end position="65"/>
    </location>
</feature>
<proteinExistence type="predicted"/>
<keyword evidence="1" id="KW-1133">Transmembrane helix</keyword>
<accession>A0A6J4J1L9</accession>
<protein>
    <submittedName>
        <fullName evidence="2">Uncharacterized protein</fullName>
    </submittedName>
</protein>
<reference evidence="2" key="1">
    <citation type="submission" date="2020-02" db="EMBL/GenBank/DDBJ databases">
        <authorList>
            <person name="Meier V. D."/>
        </authorList>
    </citation>
    <scope>NUCLEOTIDE SEQUENCE</scope>
    <source>
        <strain evidence="2">AVDCRST_MAG52</strain>
    </source>
</reference>
<keyword evidence="1" id="KW-0812">Transmembrane</keyword>
<gene>
    <name evidence="2" type="ORF">AVDCRST_MAG52-2988</name>
</gene>
<keyword evidence="1" id="KW-0472">Membrane</keyword>
<evidence type="ECO:0000256" key="1">
    <source>
        <dbReference type="SAM" id="Phobius"/>
    </source>
</evidence>
<dbReference type="EMBL" id="CADCTN010000205">
    <property type="protein sequence ID" value="CAA9267024.1"/>
    <property type="molecule type" value="Genomic_DNA"/>
</dbReference>
<organism evidence="2">
    <name type="scientific">uncultured Blastococcus sp</name>
    <dbReference type="NCBI Taxonomy" id="217144"/>
    <lineage>
        <taxon>Bacteria</taxon>
        <taxon>Bacillati</taxon>
        <taxon>Actinomycetota</taxon>
        <taxon>Actinomycetes</taxon>
        <taxon>Geodermatophilales</taxon>
        <taxon>Geodermatophilaceae</taxon>
        <taxon>Blastococcus</taxon>
        <taxon>environmental samples</taxon>
    </lineage>
</organism>
<name>A0A6J4J1L9_9ACTN</name>